<reference evidence="3 4" key="1">
    <citation type="journal article" date="2018" name="J. Microbiol.">
        <title>Aestuariibaculum marinum sp. nov., a marine bacterium isolated from seawater in South Korea.</title>
        <authorList>
            <person name="Choi J."/>
            <person name="Lee D."/>
            <person name="Jang J.H."/>
            <person name="Cha S."/>
            <person name="Seo T."/>
        </authorList>
    </citation>
    <scope>NUCLEOTIDE SEQUENCE [LARGE SCALE GENOMIC DNA]</scope>
    <source>
        <strain evidence="3 4">IP7</strain>
    </source>
</reference>
<evidence type="ECO:0000313" key="3">
    <source>
        <dbReference type="EMBL" id="MBD0825398.1"/>
    </source>
</evidence>
<name>A0A8J6PZH6_9FLAO</name>
<gene>
    <name evidence="3" type="ORF">ICJ85_15375</name>
</gene>
<feature type="chain" id="PRO_5035299438" evidence="1">
    <location>
        <begin position="24"/>
        <end position="387"/>
    </location>
</feature>
<comment type="caution">
    <text evidence="3">The sequence shown here is derived from an EMBL/GenBank/DDBJ whole genome shotgun (WGS) entry which is preliminary data.</text>
</comment>
<dbReference type="Pfam" id="PF00754">
    <property type="entry name" value="F5_F8_type_C"/>
    <property type="match status" value="1"/>
</dbReference>
<dbReference type="RefSeq" id="WP_188224688.1">
    <property type="nucleotide sequence ID" value="NZ_JACVXD010000014.1"/>
</dbReference>
<keyword evidence="4" id="KW-1185">Reference proteome</keyword>
<dbReference type="Proteomes" id="UP000621516">
    <property type="component" value="Unassembled WGS sequence"/>
</dbReference>
<proteinExistence type="predicted"/>
<keyword evidence="1" id="KW-0732">Signal</keyword>
<evidence type="ECO:0000313" key="4">
    <source>
        <dbReference type="Proteomes" id="UP000621516"/>
    </source>
</evidence>
<dbReference type="InterPro" id="IPR008964">
    <property type="entry name" value="Invasin/intimin_cell_adhesion"/>
</dbReference>
<dbReference type="SMART" id="SM00635">
    <property type="entry name" value="BID_2"/>
    <property type="match status" value="1"/>
</dbReference>
<dbReference type="EMBL" id="JACVXD010000014">
    <property type="protein sequence ID" value="MBD0825398.1"/>
    <property type="molecule type" value="Genomic_DNA"/>
</dbReference>
<protein>
    <submittedName>
        <fullName evidence="3">Discoidin domain-containing protein</fullName>
    </submittedName>
</protein>
<evidence type="ECO:0000256" key="1">
    <source>
        <dbReference type="SAM" id="SignalP"/>
    </source>
</evidence>
<dbReference type="Pfam" id="PF02368">
    <property type="entry name" value="Big_2"/>
    <property type="match status" value="1"/>
</dbReference>
<sequence>MNMKRGMLFARIALLSLAVLVMSCDSDNDEKDDTIKVTRIDVDGVNDDILELEVADEYNLSLSLFPDTAQDKDEYDYIFSSTNEEVFKVSDQGVITAIGVGEAALRIDPVNNNDLWTVITVKVKSKLFLIESLQVDSKYQDFYIGMNKTIDLTEIITINPEYATNQELLYSSSDLNVATVTRRGVITTLGLGDTNITVKTDDGSALEATITIHVRNTSYEDLSREGWGVTTSHQYFEDATVVGSPESLIDDPDAYGTKEGEPTCLCLVKPGKSLGGITVGASEEVYFVIDMQKEEEFSAFRLRHRLLNTSANLRLAEASVYGSNDGENFTSIAAGIAVNVEESEVTVDLPTTVHYRYFKLVYTKWGASGSTVQISDFNIVKLVYEEL</sequence>
<dbReference type="InterPro" id="IPR000421">
    <property type="entry name" value="FA58C"/>
</dbReference>
<dbReference type="PROSITE" id="PS51257">
    <property type="entry name" value="PROKAR_LIPOPROTEIN"/>
    <property type="match status" value="1"/>
</dbReference>
<organism evidence="3 4">
    <name type="scientific">Aestuariibaculum marinum</name>
    <dbReference type="NCBI Taxonomy" id="2683592"/>
    <lineage>
        <taxon>Bacteria</taxon>
        <taxon>Pseudomonadati</taxon>
        <taxon>Bacteroidota</taxon>
        <taxon>Flavobacteriia</taxon>
        <taxon>Flavobacteriales</taxon>
        <taxon>Flavobacteriaceae</taxon>
    </lineage>
</organism>
<feature type="domain" description="BIG2" evidence="2">
    <location>
        <begin position="129"/>
        <end position="210"/>
    </location>
</feature>
<dbReference type="Gene3D" id="2.60.40.1080">
    <property type="match status" value="2"/>
</dbReference>
<accession>A0A8J6PZH6</accession>
<dbReference type="AlphaFoldDB" id="A0A8J6PZH6"/>
<dbReference type="SUPFAM" id="SSF49785">
    <property type="entry name" value="Galactose-binding domain-like"/>
    <property type="match status" value="1"/>
</dbReference>
<evidence type="ECO:0000259" key="2">
    <source>
        <dbReference type="SMART" id="SM00635"/>
    </source>
</evidence>
<dbReference type="InterPro" id="IPR008979">
    <property type="entry name" value="Galactose-bd-like_sf"/>
</dbReference>
<dbReference type="SUPFAM" id="SSF49373">
    <property type="entry name" value="Invasin/intimin cell-adhesion fragments"/>
    <property type="match status" value="2"/>
</dbReference>
<dbReference type="Gene3D" id="2.60.120.260">
    <property type="entry name" value="Galactose-binding domain-like"/>
    <property type="match status" value="1"/>
</dbReference>
<feature type="signal peptide" evidence="1">
    <location>
        <begin position="1"/>
        <end position="23"/>
    </location>
</feature>
<dbReference type="InterPro" id="IPR003343">
    <property type="entry name" value="Big_2"/>
</dbReference>